<keyword evidence="6 8" id="KW-0446">Lipid-binding</keyword>
<dbReference type="InterPro" id="IPR027417">
    <property type="entry name" value="P-loop_NTPase"/>
</dbReference>
<evidence type="ECO:0000256" key="8">
    <source>
        <dbReference type="HAMAP-Rule" id="MF_00377"/>
    </source>
</evidence>
<dbReference type="SMART" id="SM00760">
    <property type="entry name" value="Bac_DnaA_C"/>
    <property type="match status" value="1"/>
</dbReference>
<evidence type="ECO:0000256" key="3">
    <source>
        <dbReference type="ARBA" id="ARBA00022705"/>
    </source>
</evidence>
<comment type="caution">
    <text evidence="14">The sequence shown here is derived from an EMBL/GenBank/DDBJ whole genome shotgun (WGS) entry which is preliminary data.</text>
</comment>
<feature type="binding site" evidence="8">
    <location>
        <position position="189"/>
    </location>
    <ligand>
        <name>ATP</name>
        <dbReference type="ChEBI" id="CHEBI:30616"/>
    </ligand>
</feature>
<keyword evidence="7 8" id="KW-0238">DNA-binding</keyword>
<keyword evidence="3 8" id="KW-0235">DNA replication</keyword>
<comment type="similarity">
    <text evidence="1 8 11">Belongs to the DnaA family.</text>
</comment>
<dbReference type="InterPro" id="IPR010921">
    <property type="entry name" value="Trp_repressor/repl_initiator"/>
</dbReference>
<dbReference type="SUPFAM" id="SSF52540">
    <property type="entry name" value="P-loop containing nucleoside triphosphate hydrolases"/>
    <property type="match status" value="1"/>
</dbReference>
<organism evidence="14 15">
    <name type="scientific">bacterium (Candidatus Gribaldobacteria) CG10_big_fil_rev_8_21_14_0_10_41_12</name>
    <dbReference type="NCBI Taxonomy" id="2014277"/>
    <lineage>
        <taxon>Bacteria</taxon>
        <taxon>Candidatus Gribaldobacteria</taxon>
    </lineage>
</organism>
<dbReference type="GO" id="GO:0003688">
    <property type="term" value="F:DNA replication origin binding"/>
    <property type="evidence" value="ECO:0007669"/>
    <property type="project" value="UniProtKB-UniRule"/>
</dbReference>
<comment type="function">
    <text evidence="8 10">Plays an essential role in the initiation and regulation of chromosomal replication. ATP-DnaA binds to the origin of replication (oriC) to initiate formation of the DNA replication initiation complex once per cell cycle. Binds the DnaA box (a 9 base pair repeat at the origin) and separates the double-stranded (ds)DNA. Forms a right-handed helical filament on oriC DNA; dsDNA binds to the exterior of the filament while single-stranded (ss)DNA is stabiized in the filament's interior. The ATP-DnaA-oriC complex binds and stabilizes one strand of the AT-rich DNA unwinding element (DUE), permitting loading of DNA polymerase. After initiation quickly degrades to an ADP-DnaA complex that is not apt for DNA replication. Binds acidic phospholipids.</text>
</comment>
<feature type="region of interest" description="Domain III, AAA+ region" evidence="8">
    <location>
        <begin position="142"/>
        <end position="358"/>
    </location>
</feature>
<evidence type="ECO:0000256" key="11">
    <source>
        <dbReference type="RuleBase" id="RU004227"/>
    </source>
</evidence>
<evidence type="ECO:0000256" key="5">
    <source>
        <dbReference type="ARBA" id="ARBA00022840"/>
    </source>
</evidence>
<dbReference type="Gene3D" id="3.40.50.300">
    <property type="entry name" value="P-loop containing nucleotide triphosphate hydrolases"/>
    <property type="match status" value="1"/>
</dbReference>
<dbReference type="Gene3D" id="3.30.300.180">
    <property type="match status" value="1"/>
</dbReference>
<dbReference type="GO" id="GO:0006275">
    <property type="term" value="P:regulation of DNA replication"/>
    <property type="evidence" value="ECO:0007669"/>
    <property type="project" value="UniProtKB-UniRule"/>
</dbReference>
<evidence type="ECO:0000256" key="9">
    <source>
        <dbReference type="NCBIfam" id="TIGR00362"/>
    </source>
</evidence>
<dbReference type="InterPro" id="IPR013159">
    <property type="entry name" value="DnaA_C"/>
</dbReference>
<comment type="subcellular location">
    <subcellularLocation>
        <location evidence="8">Cytoplasm</location>
    </subcellularLocation>
</comment>
<keyword evidence="5 8" id="KW-0067">ATP-binding</keyword>
<dbReference type="GO" id="GO:0006270">
    <property type="term" value="P:DNA replication initiation"/>
    <property type="evidence" value="ECO:0007669"/>
    <property type="project" value="UniProtKB-UniRule"/>
</dbReference>
<feature type="binding site" evidence="8">
    <location>
        <position position="190"/>
    </location>
    <ligand>
        <name>ATP</name>
        <dbReference type="ChEBI" id="CHEBI:30616"/>
    </ligand>
</feature>
<dbReference type="GO" id="GO:0005737">
    <property type="term" value="C:cytoplasm"/>
    <property type="evidence" value="ECO:0007669"/>
    <property type="project" value="UniProtKB-SubCell"/>
</dbReference>
<evidence type="ECO:0000256" key="6">
    <source>
        <dbReference type="ARBA" id="ARBA00023121"/>
    </source>
</evidence>
<dbReference type="InterPro" id="IPR003593">
    <property type="entry name" value="AAA+_ATPase"/>
</dbReference>
<dbReference type="GO" id="GO:0008289">
    <property type="term" value="F:lipid binding"/>
    <property type="evidence" value="ECO:0007669"/>
    <property type="project" value="UniProtKB-KW"/>
</dbReference>
<feature type="region of interest" description="Domain I, interacts with DnaA modulators" evidence="8">
    <location>
        <begin position="1"/>
        <end position="108"/>
    </location>
</feature>
<keyword evidence="2 8" id="KW-0963">Cytoplasm</keyword>
<dbReference type="PRINTS" id="PR00051">
    <property type="entry name" value="DNAA"/>
</dbReference>
<evidence type="ECO:0000313" key="14">
    <source>
        <dbReference type="EMBL" id="PIR91255.1"/>
    </source>
</evidence>
<evidence type="ECO:0000256" key="4">
    <source>
        <dbReference type="ARBA" id="ARBA00022741"/>
    </source>
</evidence>
<dbReference type="SMART" id="SM00382">
    <property type="entry name" value="AAA"/>
    <property type="match status" value="1"/>
</dbReference>
<comment type="subunit">
    <text evidence="8">Oligomerizes as a right-handed, spiral filament on DNA at oriC.</text>
</comment>
<protein>
    <recommendedName>
        <fullName evidence="8 9">Chromosomal replication initiator protein DnaA</fullName>
    </recommendedName>
</protein>
<feature type="binding site" evidence="8">
    <location>
        <position position="186"/>
    </location>
    <ligand>
        <name>ATP</name>
        <dbReference type="ChEBI" id="CHEBI:30616"/>
    </ligand>
</feature>
<dbReference type="Pfam" id="PF08299">
    <property type="entry name" value="Bac_DnaA_C"/>
    <property type="match status" value="1"/>
</dbReference>
<dbReference type="InterPro" id="IPR013317">
    <property type="entry name" value="DnaA_dom"/>
</dbReference>
<dbReference type="Gene3D" id="1.10.1750.10">
    <property type="match status" value="1"/>
</dbReference>
<evidence type="ECO:0000256" key="1">
    <source>
        <dbReference type="ARBA" id="ARBA00006583"/>
    </source>
</evidence>
<dbReference type="AlphaFoldDB" id="A0A2H0UWR9"/>
<dbReference type="FunFam" id="3.40.50.300:FF:000668">
    <property type="entry name" value="Chromosomal replication initiator protein DnaA"/>
    <property type="match status" value="1"/>
</dbReference>
<dbReference type="InterPro" id="IPR020591">
    <property type="entry name" value="Chromosome_initiator_DnaA-like"/>
</dbReference>
<feature type="domain" description="Chromosomal replication initiator DnaA C-terminal" evidence="13">
    <location>
        <begin position="386"/>
        <end position="455"/>
    </location>
</feature>
<accession>A0A2H0UWR9</accession>
<feature type="region of interest" description="Domain IV, binds dsDNA" evidence="8">
    <location>
        <begin position="359"/>
        <end position="480"/>
    </location>
</feature>
<dbReference type="Proteomes" id="UP000228906">
    <property type="component" value="Unassembled WGS sequence"/>
</dbReference>
<keyword evidence="4 8" id="KW-0547">Nucleotide-binding</keyword>
<comment type="caution">
    <text evidence="8">Lacks conserved residue(s) required for the propagation of feature annotation.</text>
</comment>
<dbReference type="Pfam" id="PF11638">
    <property type="entry name" value="DnaA_N"/>
    <property type="match status" value="1"/>
</dbReference>
<evidence type="ECO:0000256" key="2">
    <source>
        <dbReference type="ARBA" id="ARBA00022490"/>
    </source>
</evidence>
<evidence type="ECO:0000259" key="12">
    <source>
        <dbReference type="SMART" id="SM00382"/>
    </source>
</evidence>
<dbReference type="NCBIfam" id="TIGR00362">
    <property type="entry name" value="DnaA"/>
    <property type="match status" value="1"/>
</dbReference>
<evidence type="ECO:0000313" key="15">
    <source>
        <dbReference type="Proteomes" id="UP000228906"/>
    </source>
</evidence>
<feature type="binding site" evidence="8">
    <location>
        <position position="188"/>
    </location>
    <ligand>
        <name>ATP</name>
        <dbReference type="ChEBI" id="CHEBI:30616"/>
    </ligand>
</feature>
<sequence length="480" mass="53979">MPFSTIASPKETLPESADSQAAISNEELWQAVLAQIQFSVSRANFATWFRNTQIISNKNGEVLVSVPNSFSREWLGNKYQTAILKILRDLDNNIRLVEFTVDAESEKTKRATEAMSRPTAVFASATETQQQFPELNVNQKTNLNFRYTFESFVVGEFNELAHAASWAVAEAPGVTYNPLFIYGGVGLGKTHLLQATGNRLAALFPKLRVVYSNSERLVSKIVDSIKNQTIGELKNSLSKVDVLIVDDVQFLAGKDKTQEEFFHIFNTLFQNQKQIILSSDRPPNAIPALEDRLRSRFEGGMIADISFPTIESRIAILKSKCEQGGIVLADEILEFLAANIQKNIRDMEGALNRVAALQKINKAAINLADVKKLLHNSLVAPKKATNFKKIIQAVSSFYDLNKEDLLLVTRRKEIVKPRQIAMYLLRQELQESFPSIGRRFQGKDHTTAIYAFEKVTQKIEEDSTLATEVNLIKQRLYSEV</sequence>
<evidence type="ECO:0000256" key="10">
    <source>
        <dbReference type="RuleBase" id="RU000577"/>
    </source>
</evidence>
<dbReference type="InterPro" id="IPR024633">
    <property type="entry name" value="DnaA_N_dom"/>
</dbReference>
<dbReference type="HAMAP" id="MF_00377">
    <property type="entry name" value="DnaA_bact"/>
    <property type="match status" value="1"/>
</dbReference>
<comment type="domain">
    <text evidence="8">Domain I is involved in oligomerization and binding regulators, domain II is flexibile and of varying length in different bacteria, domain III forms the AAA+ region, while domain IV binds dsDNA.</text>
</comment>
<dbReference type="Gene3D" id="1.10.8.60">
    <property type="match status" value="1"/>
</dbReference>
<dbReference type="InterPro" id="IPR001957">
    <property type="entry name" value="Chromosome_initiator_DnaA"/>
</dbReference>
<evidence type="ECO:0000259" key="13">
    <source>
        <dbReference type="SMART" id="SM00760"/>
    </source>
</evidence>
<dbReference type="CDD" id="cd06571">
    <property type="entry name" value="Bac_DnaA_C"/>
    <property type="match status" value="1"/>
</dbReference>
<feature type="domain" description="AAA+ ATPase" evidence="12">
    <location>
        <begin position="175"/>
        <end position="307"/>
    </location>
</feature>
<dbReference type="CDD" id="cd00009">
    <property type="entry name" value="AAA"/>
    <property type="match status" value="1"/>
</dbReference>
<reference evidence="15" key="1">
    <citation type="submission" date="2017-09" db="EMBL/GenBank/DDBJ databases">
        <title>Depth-based differentiation of microbial function through sediment-hosted aquifers and enrichment of novel symbionts in the deep terrestrial subsurface.</title>
        <authorList>
            <person name="Probst A.J."/>
            <person name="Ladd B."/>
            <person name="Jarett J.K."/>
            <person name="Geller-Mcgrath D.E."/>
            <person name="Sieber C.M.K."/>
            <person name="Emerson J.B."/>
            <person name="Anantharaman K."/>
            <person name="Thomas B.C."/>
            <person name="Malmstrom R."/>
            <person name="Stieglmeier M."/>
            <person name="Klingl A."/>
            <person name="Woyke T."/>
            <person name="Ryan C.M."/>
            <person name="Banfield J.F."/>
        </authorList>
    </citation>
    <scope>NUCLEOTIDE SEQUENCE [LARGE SCALE GENOMIC DNA]</scope>
</reference>
<name>A0A2H0UWR9_9BACT</name>
<gene>
    <name evidence="8 14" type="primary">dnaA</name>
    <name evidence="14" type="ORF">COU03_02585</name>
</gene>
<dbReference type="GO" id="GO:0005886">
    <property type="term" value="C:plasma membrane"/>
    <property type="evidence" value="ECO:0007669"/>
    <property type="project" value="TreeGrafter"/>
</dbReference>
<dbReference type="PANTHER" id="PTHR30050:SF2">
    <property type="entry name" value="CHROMOSOMAL REPLICATION INITIATOR PROTEIN DNAA"/>
    <property type="match status" value="1"/>
</dbReference>
<evidence type="ECO:0000256" key="7">
    <source>
        <dbReference type="ARBA" id="ARBA00023125"/>
    </source>
</evidence>
<dbReference type="EMBL" id="PFAV01000045">
    <property type="protein sequence ID" value="PIR91255.1"/>
    <property type="molecule type" value="Genomic_DNA"/>
</dbReference>
<dbReference type="SUPFAM" id="SSF48295">
    <property type="entry name" value="TrpR-like"/>
    <property type="match status" value="1"/>
</dbReference>
<dbReference type="InterPro" id="IPR038454">
    <property type="entry name" value="DnaA_N_sf"/>
</dbReference>
<dbReference type="GO" id="GO:0005524">
    <property type="term" value="F:ATP binding"/>
    <property type="evidence" value="ECO:0007669"/>
    <property type="project" value="UniProtKB-UniRule"/>
</dbReference>
<dbReference type="Pfam" id="PF00308">
    <property type="entry name" value="Bac_DnaA"/>
    <property type="match status" value="1"/>
</dbReference>
<dbReference type="PANTHER" id="PTHR30050">
    <property type="entry name" value="CHROMOSOMAL REPLICATION INITIATOR PROTEIN DNAA"/>
    <property type="match status" value="1"/>
</dbReference>
<proteinExistence type="inferred from homology"/>